<evidence type="ECO:0000313" key="2">
    <source>
        <dbReference type="Proteomes" id="UP000555103"/>
    </source>
</evidence>
<comment type="caution">
    <text evidence="1">The sequence shown here is derived from an EMBL/GenBank/DDBJ whole genome shotgun (WGS) entry which is preliminary data.</text>
</comment>
<protein>
    <submittedName>
        <fullName evidence="1">Uncharacterized protein</fullName>
    </submittedName>
</protein>
<dbReference type="EMBL" id="JACIEP010000003">
    <property type="protein sequence ID" value="MBB4035317.1"/>
    <property type="molecule type" value="Genomic_DNA"/>
</dbReference>
<gene>
    <name evidence="1" type="ORF">GGR21_001206</name>
</gene>
<reference evidence="1 2" key="1">
    <citation type="submission" date="2020-08" db="EMBL/GenBank/DDBJ databases">
        <title>Genomic Encyclopedia of Type Strains, Phase IV (KMG-IV): sequencing the most valuable type-strain genomes for metagenomic binning, comparative biology and taxonomic classification.</title>
        <authorList>
            <person name="Goeker M."/>
        </authorList>
    </citation>
    <scope>NUCLEOTIDE SEQUENCE [LARGE SCALE GENOMIC DNA]</scope>
    <source>
        <strain evidence="1 2">DSM 104969</strain>
    </source>
</reference>
<name>A0A840CH44_9BACT</name>
<proteinExistence type="predicted"/>
<dbReference type="Proteomes" id="UP000555103">
    <property type="component" value="Unassembled WGS sequence"/>
</dbReference>
<dbReference type="AlphaFoldDB" id="A0A840CH44"/>
<accession>A0A840CH44</accession>
<sequence>MTSSRIILISIFTLAIATFENVDGDKGRQKDKPDPGRKILVEEFKDRNTGCVITYEYYKNPEGEKILHGKYKRQWSISQNDRSSWSGREQITATFVENRLNGVVTINCEKYKWKRKSEYIKGKGRKVSMVPVESYLANNLKLVVKNDTLAGSFNFELGNLRYEAQGKVNEAGEMQGKYVLYRRNTTEDTKNARNIGQNWVVEEEYLCDPEYTYKDAIPNITEVNLGYPGTSRSEQIRIKIPRLRLSIAPK</sequence>
<evidence type="ECO:0000313" key="1">
    <source>
        <dbReference type="EMBL" id="MBB4035317.1"/>
    </source>
</evidence>
<organism evidence="1 2">
    <name type="scientific">Dysgonomonas hofstadii</name>
    <dbReference type="NCBI Taxonomy" id="637886"/>
    <lineage>
        <taxon>Bacteria</taxon>
        <taxon>Pseudomonadati</taxon>
        <taxon>Bacteroidota</taxon>
        <taxon>Bacteroidia</taxon>
        <taxon>Bacteroidales</taxon>
        <taxon>Dysgonomonadaceae</taxon>
        <taxon>Dysgonomonas</taxon>
    </lineage>
</organism>
<dbReference type="RefSeq" id="WP_183306246.1">
    <property type="nucleotide sequence ID" value="NZ_JACIEP010000003.1"/>
</dbReference>
<keyword evidence="2" id="KW-1185">Reference proteome</keyword>